<feature type="compositionally biased region" description="Basic and acidic residues" evidence="1">
    <location>
        <begin position="75"/>
        <end position="92"/>
    </location>
</feature>
<evidence type="ECO:0000313" key="3">
    <source>
        <dbReference type="EMBL" id="BBA45100.1"/>
    </source>
</evidence>
<feature type="region of interest" description="Disordered" evidence="1">
    <location>
        <begin position="69"/>
        <end position="92"/>
    </location>
</feature>
<gene>
    <name evidence="3" type="ORF">BCCH1_76110</name>
    <name evidence="4" type="ORF">BCCH1_81660</name>
</gene>
<accession>A0A286T8H4</accession>
<geneLocation type="plasmid" evidence="4">
    <name>pBC453</name>
</geneLocation>
<protein>
    <submittedName>
        <fullName evidence="4">Uncharacterized protein</fullName>
    </submittedName>
</protein>
<keyword evidence="2" id="KW-1133">Transmembrane helix</keyword>
<dbReference type="EMBL" id="AP018360">
    <property type="protein sequence ID" value="BBA45100.1"/>
    <property type="molecule type" value="Genomic_DNA"/>
</dbReference>
<proteinExistence type="predicted"/>
<feature type="transmembrane region" description="Helical" evidence="2">
    <location>
        <begin position="28"/>
        <end position="51"/>
    </location>
</feature>
<sequence>MLVPVMHIREVCMRMGDGQVHMRMGMGFIAIEWEIVLVLVMFVVAMAMRVFERLVRMLMLMSFTHVQPNAQRHHGGGDPERHGRPLGPDKQR</sequence>
<dbReference type="EMBL" id="AP018360">
    <property type="protein sequence ID" value="BBA45655.1"/>
    <property type="molecule type" value="Genomic_DNA"/>
</dbReference>
<keyword evidence="4" id="KW-0614">Plasmid</keyword>
<reference evidence="4" key="2">
    <citation type="journal article" date="2017" name="Genome Announc.">
        <title>High-Quality Draft Genome Sequence of Burkholderia contaminans CH-1, a Gram-Negative Bacterium That Metabolizes 2-Azahypoxanthine, a Plant Growth-Regulating Compound.</title>
        <authorList>
            <person name="Choi J.-H."/>
            <person name="Sugiura H."/>
            <person name="Moriuchi R."/>
            <person name="Kawagishi H."/>
            <person name="Dohra H."/>
        </authorList>
    </citation>
    <scope>NUCLEOTIDE SEQUENCE</scope>
    <source>
        <strain evidence="4">CH-1</strain>
        <plasmid evidence="4">pBC453</plasmid>
    </source>
</reference>
<evidence type="ECO:0000256" key="2">
    <source>
        <dbReference type="SAM" id="Phobius"/>
    </source>
</evidence>
<evidence type="ECO:0000313" key="4">
    <source>
        <dbReference type="EMBL" id="BBA45655.1"/>
    </source>
</evidence>
<keyword evidence="2" id="KW-0812">Transmembrane</keyword>
<evidence type="ECO:0000256" key="1">
    <source>
        <dbReference type="SAM" id="MobiDB-lite"/>
    </source>
</evidence>
<organism evidence="4">
    <name type="scientific">Burkholderia contaminans</name>
    <dbReference type="NCBI Taxonomy" id="488447"/>
    <lineage>
        <taxon>Bacteria</taxon>
        <taxon>Pseudomonadati</taxon>
        <taxon>Pseudomonadota</taxon>
        <taxon>Betaproteobacteria</taxon>
        <taxon>Burkholderiales</taxon>
        <taxon>Burkholderiaceae</taxon>
        <taxon>Burkholderia</taxon>
        <taxon>Burkholderia cepacia complex</taxon>
    </lineage>
</organism>
<reference evidence="4" key="1">
    <citation type="journal article" date="2016" name="Biosci. Biotechnol. Biochem.">
        <title>Bioconversion of AHX to AOH by resting cells of Burkholderia contaminans CH-1.</title>
        <authorList>
            <person name="Choi J.H."/>
            <person name="Kikuchi A."/>
            <person name="Pumkaeo P."/>
            <person name="Hirai H."/>
            <person name="Tokuyama S."/>
            <person name="Kawagishi H."/>
        </authorList>
    </citation>
    <scope>NUCLEOTIDE SEQUENCE</scope>
    <source>
        <strain evidence="4">CH-1</strain>
        <plasmid evidence="4">pBC453</plasmid>
    </source>
</reference>
<dbReference type="AlphaFoldDB" id="A0A286T8H4"/>
<keyword evidence="2" id="KW-0472">Membrane</keyword>
<name>A0A286T8H4_9BURK</name>